<name>A0AAJ1R8Y8_9LACO</name>
<comment type="subunit">
    <text evidence="2">Homodimer.</text>
</comment>
<feature type="binding site" evidence="2">
    <location>
        <position position="41"/>
    </location>
    <ligand>
        <name>substrate</name>
    </ligand>
</feature>
<dbReference type="InterPro" id="IPR018520">
    <property type="entry name" value="UPP_synth-like_CS"/>
</dbReference>
<protein>
    <recommendedName>
        <fullName evidence="2">Isoprenyl transferase</fullName>
        <ecNumber evidence="2">2.5.1.-</ecNumber>
    </recommendedName>
</protein>
<reference evidence="4 5" key="1">
    <citation type="journal article" date="2019" name="Syst. Appl. Microbiol.">
        <title>Oenococcus sicerae sp. nov., isolated from French cider.</title>
        <authorList>
            <person name="Cousin F.J."/>
            <person name="Le Guellec R."/>
            <person name="Chagnot C."/>
            <person name="Goux D."/>
            <person name="Dalmasso M."/>
            <person name="Laplace J.M."/>
            <person name="Cretenet M."/>
        </authorList>
    </citation>
    <scope>NUCLEOTIDE SEQUENCE [LARGE SCALE GENOMIC DNA]</scope>
    <source>
        <strain evidence="4 5">UCMA 15228</strain>
    </source>
</reference>
<comment type="cofactor">
    <cofactor evidence="2">
        <name>Mg(2+)</name>
        <dbReference type="ChEBI" id="CHEBI:18420"/>
    </cofactor>
    <text evidence="2">Binds 2 magnesium ions per subunit.</text>
</comment>
<feature type="binding site" evidence="2">
    <location>
        <position position="33"/>
    </location>
    <ligand>
        <name>substrate</name>
    </ligand>
</feature>
<evidence type="ECO:0000313" key="4">
    <source>
        <dbReference type="EMBL" id="QAS70415.1"/>
    </source>
</evidence>
<dbReference type="Pfam" id="PF01255">
    <property type="entry name" value="Prenyltransf"/>
    <property type="match status" value="1"/>
</dbReference>
<dbReference type="FunFam" id="3.40.1180.10:FF:000001">
    <property type="entry name" value="(2E,6E)-farnesyl-diphosphate-specific ditrans,polycis-undecaprenyl-diphosphate synthase"/>
    <property type="match status" value="1"/>
</dbReference>
<keyword evidence="2" id="KW-0479">Metal-binding</keyword>
<dbReference type="PROSITE" id="PS01066">
    <property type="entry name" value="UPP_SYNTHASE"/>
    <property type="match status" value="1"/>
</dbReference>
<comment type="similarity">
    <text evidence="2">Belongs to the UPP synthase family.</text>
</comment>
<feature type="active site" description="Proton acceptor" evidence="2">
    <location>
        <position position="76"/>
    </location>
</feature>
<dbReference type="PANTHER" id="PTHR10291">
    <property type="entry name" value="DEHYDRODOLICHYL DIPHOSPHATE SYNTHASE FAMILY MEMBER"/>
    <property type="match status" value="1"/>
</dbReference>
<feature type="binding site" evidence="2">
    <location>
        <position position="28"/>
    </location>
    <ligand>
        <name>Mg(2+)</name>
        <dbReference type="ChEBI" id="CHEBI:18420"/>
    </ligand>
</feature>
<dbReference type="Gene3D" id="3.40.1180.10">
    <property type="entry name" value="Decaprenyl diphosphate synthase-like"/>
    <property type="match status" value="1"/>
</dbReference>
<dbReference type="GO" id="GO:0005829">
    <property type="term" value="C:cytosol"/>
    <property type="evidence" value="ECO:0007669"/>
    <property type="project" value="TreeGrafter"/>
</dbReference>
<dbReference type="AlphaFoldDB" id="A0AAJ1R8Y8"/>
<dbReference type="InterPro" id="IPR001441">
    <property type="entry name" value="UPP_synth-like"/>
</dbReference>
<dbReference type="RefSeq" id="WP_128686882.1">
    <property type="nucleotide sequence ID" value="NZ_CP029684.2"/>
</dbReference>
<evidence type="ECO:0000313" key="3">
    <source>
        <dbReference type="EMBL" id="MDN6899725.1"/>
    </source>
</evidence>
<feature type="binding site" evidence="2">
    <location>
        <begin position="73"/>
        <end position="75"/>
    </location>
    <ligand>
        <name>substrate</name>
    </ligand>
</feature>
<keyword evidence="1 2" id="KW-0808">Transferase</keyword>
<reference evidence="3" key="2">
    <citation type="submission" date="2019-01" db="EMBL/GenBank/DDBJ databases">
        <title>Oenococcus sicerae UCMA17102.</title>
        <authorList>
            <person name="Cousin F.J."/>
            <person name="Le Guellec R."/>
            <person name="Cretenet M."/>
        </authorList>
    </citation>
    <scope>NUCLEOTIDE SEQUENCE</scope>
    <source>
        <strain evidence="3">UCMA17102</strain>
    </source>
</reference>
<feature type="binding site" evidence="2">
    <location>
        <begin position="29"/>
        <end position="32"/>
    </location>
    <ligand>
        <name>substrate</name>
    </ligand>
</feature>
<dbReference type="CDD" id="cd00475">
    <property type="entry name" value="Cis_IPPS"/>
    <property type="match status" value="1"/>
</dbReference>
<accession>A0AAJ1R8Y8</accession>
<feature type="binding site" evidence="2">
    <location>
        <position position="199"/>
    </location>
    <ligand>
        <name>substrate</name>
    </ligand>
</feature>
<dbReference type="InterPro" id="IPR036424">
    <property type="entry name" value="UPP_synth-like_sf"/>
</dbReference>
<reference evidence="4" key="3">
    <citation type="submission" date="2020-01" db="EMBL/GenBank/DDBJ databases">
        <authorList>
            <person name="Cousin F.J."/>
            <person name="Le Guellec R."/>
            <person name="Cretenet M."/>
        </authorList>
    </citation>
    <scope>NUCLEOTIDE SEQUENCE</scope>
    <source>
        <strain evidence="4">UCMA 15228</strain>
    </source>
</reference>
<dbReference type="SUPFAM" id="SSF64005">
    <property type="entry name" value="Undecaprenyl diphosphate synthase"/>
    <property type="match status" value="1"/>
</dbReference>
<feature type="binding site" evidence="2">
    <location>
        <begin position="205"/>
        <end position="207"/>
    </location>
    <ligand>
        <name>substrate</name>
    </ligand>
</feature>
<dbReference type="NCBIfam" id="TIGR00055">
    <property type="entry name" value="uppS"/>
    <property type="match status" value="1"/>
</dbReference>
<feature type="binding site" evidence="2">
    <location>
        <position position="79"/>
    </location>
    <ligand>
        <name>substrate</name>
    </ligand>
</feature>
<evidence type="ECO:0000313" key="6">
    <source>
        <dbReference type="Proteomes" id="UP001167919"/>
    </source>
</evidence>
<feature type="binding site" evidence="2">
    <location>
        <position position="45"/>
    </location>
    <ligand>
        <name>substrate</name>
    </ligand>
</feature>
<dbReference type="PANTHER" id="PTHR10291:SF0">
    <property type="entry name" value="DEHYDRODOLICHYL DIPHOSPHATE SYNTHASE 2"/>
    <property type="match status" value="1"/>
</dbReference>
<keyword evidence="5" id="KW-1185">Reference proteome</keyword>
<dbReference type="HAMAP" id="MF_01139">
    <property type="entry name" value="ISPT"/>
    <property type="match status" value="1"/>
</dbReference>
<feature type="binding site" evidence="2">
    <location>
        <position position="77"/>
    </location>
    <ligand>
        <name>substrate</name>
    </ligand>
</feature>
<dbReference type="Proteomes" id="UP001167919">
    <property type="component" value="Unassembled WGS sequence"/>
</dbReference>
<dbReference type="NCBIfam" id="NF011405">
    <property type="entry name" value="PRK14830.1"/>
    <property type="match status" value="1"/>
</dbReference>
<comment type="function">
    <text evidence="2">Catalyzes the condensation of isopentenyl diphosphate (IPP) with allylic pyrophosphates generating different type of terpenoids.</text>
</comment>
<evidence type="ECO:0000313" key="5">
    <source>
        <dbReference type="Proteomes" id="UP000286907"/>
    </source>
</evidence>
<dbReference type="GO" id="GO:0016094">
    <property type="term" value="P:polyprenol biosynthetic process"/>
    <property type="evidence" value="ECO:0007669"/>
    <property type="project" value="TreeGrafter"/>
</dbReference>
<feature type="active site" evidence="2">
    <location>
        <position position="28"/>
    </location>
</feature>
<dbReference type="Proteomes" id="UP000286907">
    <property type="component" value="Chromosome"/>
</dbReference>
<organism evidence="3 6">
    <name type="scientific">Oenococcus sicerae</name>
    <dbReference type="NCBI Taxonomy" id="2203724"/>
    <lineage>
        <taxon>Bacteria</taxon>
        <taxon>Bacillati</taxon>
        <taxon>Bacillota</taxon>
        <taxon>Bacilli</taxon>
        <taxon>Lactobacillales</taxon>
        <taxon>Lactobacillaceae</taxon>
        <taxon>Oenococcus</taxon>
    </lineage>
</organism>
<dbReference type="EMBL" id="CP029684">
    <property type="protein sequence ID" value="QAS70415.1"/>
    <property type="molecule type" value="Genomic_DNA"/>
</dbReference>
<gene>
    <name evidence="4" type="ORF">DLJ48_07720</name>
    <name evidence="3" type="ORF">EVC35_01725</name>
</gene>
<dbReference type="GO" id="GO:0008834">
    <property type="term" value="F:ditrans,polycis-undecaprenyl-diphosphate synthase [(2E,6E)-farnesyl-diphosphate specific] activity"/>
    <property type="evidence" value="ECO:0007669"/>
    <property type="project" value="TreeGrafter"/>
</dbReference>
<evidence type="ECO:0000256" key="2">
    <source>
        <dbReference type="HAMAP-Rule" id="MF_01139"/>
    </source>
</evidence>
<keyword evidence="2" id="KW-0460">Magnesium</keyword>
<evidence type="ECO:0000256" key="1">
    <source>
        <dbReference type="ARBA" id="ARBA00022679"/>
    </source>
</evidence>
<dbReference type="GO" id="GO:0000287">
    <property type="term" value="F:magnesium ion binding"/>
    <property type="evidence" value="ECO:0007669"/>
    <property type="project" value="UniProtKB-UniRule"/>
</dbReference>
<feature type="binding site" evidence="2">
    <location>
        <position position="218"/>
    </location>
    <ligand>
        <name>Mg(2+)</name>
        <dbReference type="ChEBI" id="CHEBI:18420"/>
    </ligand>
</feature>
<proteinExistence type="inferred from homology"/>
<sequence>MALFKMTKTKDSNKVEVILPEHVAIIMDGNGRWAKRQHKPRIFGHKAGVQTVKTITLAANNFGVKILTLFAFSTENWGRPSDEVNYLMKLPIDFFNTFVPELIENNIKVEAIGELDGLPEATRRAVYNAINDTCDNTGMILNFAMNYGSRTEIIDATKSIVDQVLKGKIKTDEIDEQLISANLSTNSLGDHADPDLIIRTSGEQRISNFLLWQAAYSEFYFSDKLWPDYTAEDFEEALAAYGNRDRRFGNIKES</sequence>
<dbReference type="EMBL" id="SDWY01000001">
    <property type="protein sequence ID" value="MDN6899725.1"/>
    <property type="molecule type" value="Genomic_DNA"/>
</dbReference>
<dbReference type="GO" id="GO:0030145">
    <property type="term" value="F:manganese ion binding"/>
    <property type="evidence" value="ECO:0007669"/>
    <property type="project" value="TreeGrafter"/>
</dbReference>
<dbReference type="EC" id="2.5.1.-" evidence="2"/>